<reference evidence="1 2" key="1">
    <citation type="journal article" date="2018" name="Nat. Ecol. Evol.">
        <title>Pezizomycetes genomes reveal the molecular basis of ectomycorrhizal truffle lifestyle.</title>
        <authorList>
            <person name="Murat C."/>
            <person name="Payen T."/>
            <person name="Noel B."/>
            <person name="Kuo A."/>
            <person name="Morin E."/>
            <person name="Chen J."/>
            <person name="Kohler A."/>
            <person name="Krizsan K."/>
            <person name="Balestrini R."/>
            <person name="Da Silva C."/>
            <person name="Montanini B."/>
            <person name="Hainaut M."/>
            <person name="Levati E."/>
            <person name="Barry K.W."/>
            <person name="Belfiori B."/>
            <person name="Cichocki N."/>
            <person name="Clum A."/>
            <person name="Dockter R.B."/>
            <person name="Fauchery L."/>
            <person name="Guy J."/>
            <person name="Iotti M."/>
            <person name="Le Tacon F."/>
            <person name="Lindquist E.A."/>
            <person name="Lipzen A."/>
            <person name="Malagnac F."/>
            <person name="Mello A."/>
            <person name="Molinier V."/>
            <person name="Miyauchi S."/>
            <person name="Poulain J."/>
            <person name="Riccioni C."/>
            <person name="Rubini A."/>
            <person name="Sitrit Y."/>
            <person name="Splivallo R."/>
            <person name="Traeger S."/>
            <person name="Wang M."/>
            <person name="Zifcakova L."/>
            <person name="Wipf D."/>
            <person name="Zambonelli A."/>
            <person name="Paolocci F."/>
            <person name="Nowrousian M."/>
            <person name="Ottonello S."/>
            <person name="Baldrian P."/>
            <person name="Spatafora J.W."/>
            <person name="Henrissat B."/>
            <person name="Nagy L.G."/>
            <person name="Aury J.M."/>
            <person name="Wincker P."/>
            <person name="Grigoriev I.V."/>
            <person name="Bonfante P."/>
            <person name="Martin F.M."/>
        </authorList>
    </citation>
    <scope>NUCLEOTIDE SEQUENCE [LARGE SCALE GENOMIC DNA]</scope>
    <source>
        <strain evidence="1 2">ATCC MYA-4762</strain>
    </source>
</reference>
<dbReference type="STRING" id="1051890.A0A3N4M388"/>
<dbReference type="InParanoid" id="A0A3N4M388"/>
<dbReference type="Proteomes" id="UP000267821">
    <property type="component" value="Unassembled WGS sequence"/>
</dbReference>
<dbReference type="AlphaFoldDB" id="A0A3N4M388"/>
<gene>
    <name evidence="1" type="ORF">L211DRAFT_833396</name>
</gene>
<evidence type="ECO:0000313" key="1">
    <source>
        <dbReference type="EMBL" id="RPB28428.1"/>
    </source>
</evidence>
<proteinExistence type="predicted"/>
<name>A0A3N4M388_9PEZI</name>
<protein>
    <submittedName>
        <fullName evidence="1">Uncharacterized protein</fullName>
    </submittedName>
</protein>
<evidence type="ECO:0000313" key="2">
    <source>
        <dbReference type="Proteomes" id="UP000267821"/>
    </source>
</evidence>
<dbReference type="OrthoDB" id="5402039at2759"/>
<keyword evidence="2" id="KW-1185">Reference proteome</keyword>
<accession>A0A3N4M388</accession>
<organism evidence="1 2">
    <name type="scientific">Terfezia boudieri ATCC MYA-4762</name>
    <dbReference type="NCBI Taxonomy" id="1051890"/>
    <lineage>
        <taxon>Eukaryota</taxon>
        <taxon>Fungi</taxon>
        <taxon>Dikarya</taxon>
        <taxon>Ascomycota</taxon>
        <taxon>Pezizomycotina</taxon>
        <taxon>Pezizomycetes</taxon>
        <taxon>Pezizales</taxon>
        <taxon>Pezizaceae</taxon>
        <taxon>Terfezia</taxon>
    </lineage>
</organism>
<dbReference type="PANTHER" id="PTHR39605:SF1">
    <property type="entry name" value="MAJOR FACILITATOR SUPERFAMILY (MFS) PROFILE DOMAIN-CONTAINING PROTEIN"/>
    <property type="match status" value="1"/>
</dbReference>
<sequence length="57" mass="6119">MPYFLAACVSGLLAAVGGWCLLFATGDGRISRKTGADKRTSGFPFKNKVVDKRKAKI</sequence>
<dbReference type="EMBL" id="ML121529">
    <property type="protein sequence ID" value="RPB28428.1"/>
    <property type="molecule type" value="Genomic_DNA"/>
</dbReference>
<dbReference type="PANTHER" id="PTHR39605">
    <property type="entry name" value="MAJOR FACILITATOR SUPERFAMILY (MFS) PROFILE DOMAIN-CONTAINING PROTEIN"/>
    <property type="match status" value="1"/>
</dbReference>